<dbReference type="GO" id="GO:0000155">
    <property type="term" value="F:phosphorelay sensor kinase activity"/>
    <property type="evidence" value="ECO:0007669"/>
    <property type="project" value="InterPro"/>
</dbReference>
<dbReference type="Gene3D" id="6.10.340.10">
    <property type="match status" value="1"/>
</dbReference>
<dbReference type="InterPro" id="IPR005467">
    <property type="entry name" value="His_kinase_dom"/>
</dbReference>
<comment type="catalytic activity">
    <reaction evidence="1">
        <text>ATP + protein L-histidine = ADP + protein N-phospho-L-histidine.</text>
        <dbReference type="EC" id="2.7.13.3"/>
    </reaction>
</comment>
<organism evidence="10 11">
    <name type="scientific">Halioxenophilus aromaticivorans</name>
    <dbReference type="NCBI Taxonomy" id="1306992"/>
    <lineage>
        <taxon>Bacteria</taxon>
        <taxon>Pseudomonadati</taxon>
        <taxon>Pseudomonadota</taxon>
        <taxon>Gammaproteobacteria</taxon>
        <taxon>Alteromonadales</taxon>
        <taxon>Alteromonadaceae</taxon>
        <taxon>Halioxenophilus</taxon>
    </lineage>
</organism>
<feature type="transmembrane region" description="Helical" evidence="8">
    <location>
        <begin position="389"/>
        <end position="410"/>
    </location>
</feature>
<dbReference type="Pfam" id="PF00512">
    <property type="entry name" value="HisKA"/>
    <property type="match status" value="1"/>
</dbReference>
<dbReference type="EMBL" id="BAABLX010000024">
    <property type="protein sequence ID" value="GAA4945221.1"/>
    <property type="molecule type" value="Genomic_DNA"/>
</dbReference>
<keyword evidence="5 8" id="KW-0812">Transmembrane</keyword>
<reference evidence="11" key="1">
    <citation type="journal article" date="2019" name="Int. J. Syst. Evol. Microbiol.">
        <title>The Global Catalogue of Microorganisms (GCM) 10K type strain sequencing project: providing services to taxonomists for standard genome sequencing and annotation.</title>
        <authorList>
            <consortium name="The Broad Institute Genomics Platform"/>
            <consortium name="The Broad Institute Genome Sequencing Center for Infectious Disease"/>
            <person name="Wu L."/>
            <person name="Ma J."/>
        </authorList>
    </citation>
    <scope>NUCLEOTIDE SEQUENCE [LARGE SCALE GENOMIC DNA]</scope>
    <source>
        <strain evidence="11">JCM 19134</strain>
    </source>
</reference>
<dbReference type="PANTHER" id="PTHR45436:SF5">
    <property type="entry name" value="SENSOR HISTIDINE KINASE TRCS"/>
    <property type="match status" value="1"/>
</dbReference>
<evidence type="ECO:0000259" key="9">
    <source>
        <dbReference type="PROSITE" id="PS50109"/>
    </source>
</evidence>
<dbReference type="CDD" id="cd00082">
    <property type="entry name" value="HisKA"/>
    <property type="match status" value="1"/>
</dbReference>
<dbReference type="SUPFAM" id="SSF47384">
    <property type="entry name" value="Homodimeric domain of signal transducing histidine kinase"/>
    <property type="match status" value="1"/>
</dbReference>
<evidence type="ECO:0000256" key="6">
    <source>
        <dbReference type="ARBA" id="ARBA00022777"/>
    </source>
</evidence>
<evidence type="ECO:0000256" key="5">
    <source>
        <dbReference type="ARBA" id="ARBA00022692"/>
    </source>
</evidence>
<dbReference type="PROSITE" id="PS50109">
    <property type="entry name" value="HIS_KIN"/>
    <property type="match status" value="1"/>
</dbReference>
<evidence type="ECO:0000313" key="11">
    <source>
        <dbReference type="Proteomes" id="UP001409585"/>
    </source>
</evidence>
<proteinExistence type="predicted"/>
<keyword evidence="8" id="KW-0472">Membrane</keyword>
<dbReference type="AlphaFoldDB" id="A0AAV3U4R9"/>
<keyword evidence="4" id="KW-0808">Transferase</keyword>
<dbReference type="SUPFAM" id="SSF55874">
    <property type="entry name" value="ATPase domain of HSP90 chaperone/DNA topoisomerase II/histidine kinase"/>
    <property type="match status" value="1"/>
</dbReference>
<feature type="domain" description="Histidine kinase" evidence="9">
    <location>
        <begin position="472"/>
        <end position="690"/>
    </location>
</feature>
<keyword evidence="11" id="KW-1185">Reference proteome</keyword>
<dbReference type="InterPro" id="IPR003661">
    <property type="entry name" value="HisK_dim/P_dom"/>
</dbReference>
<keyword evidence="7 8" id="KW-1133">Transmembrane helix</keyword>
<evidence type="ECO:0000256" key="4">
    <source>
        <dbReference type="ARBA" id="ARBA00022679"/>
    </source>
</evidence>
<protein>
    <recommendedName>
        <fullName evidence="2">histidine kinase</fullName>
        <ecNumber evidence="2">2.7.13.3</ecNumber>
    </recommendedName>
</protein>
<sequence length="696" mass="77437">MRLRKQLSLLALLFLLMPVAGFLFVREIEQLLRLGQEQALMASAQAVADRIHADEALLADIERANPDQSTGQPLYVFADSAAITLDGYDDDWRFLKLRSQQFNNAASPWQITLIHQGAAVVGFLTVSDSAFEFHDPRVAFPASGDFVALYDQQDASSGLLVFRTSAPGEMQSVYLATGQEPEILHTARAVWRELPAGFQIEFSVPERFFRGGVTLGVYDSQNRQWASNMGNAEINAEQLFTQLLRWPVRKAVLQNEALQNASSIFTHSGQRLRVVNNSQRVLADANRLHDVTSQAPPMAWLVQRIINDEPLQSVEREYRVGQLHAPEVERAIAQGEPTSHWYQWNQSSNLVRVSVPIKNPENQQLIGAVIAEQTTHQWLALADRAFKRLLMYSLLVMAVLTLALFAYATWLSVRIQRLSRAADNAIDEDGSINVDFPKAKIHDEIGDLNCRFGQLLQRVGEYNEYLKTLASKLSHELRTPLAIVKSSLDNLESETDNTEVYLARAKQGTDRLSSILNAMNSARRIEDAINHADFEAIDLAALLHDVSQAYAATYPSANSDKSFSIHSAVPATPVWVMAAPDLIVQMLDKLFENAVDFCNDQGEIQFSIRQQGKLAKLTVANTGPNLPSNMSGQLFSSMVSVRDANQAQPHLGLGLHIVKLIVDFHQGHVSARNCTEYSGVAFEITLPLGEEPDSRQ</sequence>
<dbReference type="RefSeq" id="WP_345422620.1">
    <property type="nucleotide sequence ID" value="NZ_AP031496.1"/>
</dbReference>
<evidence type="ECO:0000313" key="10">
    <source>
        <dbReference type="EMBL" id="GAA4945221.1"/>
    </source>
</evidence>
<dbReference type="PANTHER" id="PTHR45436">
    <property type="entry name" value="SENSOR HISTIDINE KINASE YKOH"/>
    <property type="match status" value="1"/>
</dbReference>
<dbReference type="Gene3D" id="3.30.565.10">
    <property type="entry name" value="Histidine kinase-like ATPase, C-terminal domain"/>
    <property type="match status" value="1"/>
</dbReference>
<dbReference type="SMART" id="SM00388">
    <property type="entry name" value="HisKA"/>
    <property type="match status" value="1"/>
</dbReference>
<dbReference type="SMART" id="SM00387">
    <property type="entry name" value="HATPase_c"/>
    <property type="match status" value="1"/>
</dbReference>
<dbReference type="InterPro" id="IPR003594">
    <property type="entry name" value="HATPase_dom"/>
</dbReference>
<dbReference type="Pfam" id="PF02518">
    <property type="entry name" value="HATPase_c"/>
    <property type="match status" value="1"/>
</dbReference>
<gene>
    <name evidence="10" type="primary">pdsS</name>
    <name evidence="10" type="ORF">GCM10025791_25470</name>
</gene>
<comment type="caution">
    <text evidence="10">The sequence shown here is derived from an EMBL/GenBank/DDBJ whole genome shotgun (WGS) entry which is preliminary data.</text>
</comment>
<dbReference type="InterPro" id="IPR050428">
    <property type="entry name" value="TCS_sensor_his_kinase"/>
</dbReference>
<evidence type="ECO:0000256" key="8">
    <source>
        <dbReference type="SAM" id="Phobius"/>
    </source>
</evidence>
<evidence type="ECO:0000256" key="2">
    <source>
        <dbReference type="ARBA" id="ARBA00012438"/>
    </source>
</evidence>
<keyword evidence="6 10" id="KW-0418">Kinase</keyword>
<name>A0AAV3U4R9_9ALTE</name>
<dbReference type="InterPro" id="IPR036097">
    <property type="entry name" value="HisK_dim/P_sf"/>
</dbReference>
<evidence type="ECO:0000256" key="3">
    <source>
        <dbReference type="ARBA" id="ARBA00022553"/>
    </source>
</evidence>
<keyword evidence="3" id="KW-0597">Phosphoprotein</keyword>
<accession>A0AAV3U4R9</accession>
<evidence type="ECO:0000256" key="7">
    <source>
        <dbReference type="ARBA" id="ARBA00022989"/>
    </source>
</evidence>
<dbReference type="EC" id="2.7.13.3" evidence="2"/>
<dbReference type="InterPro" id="IPR036890">
    <property type="entry name" value="HATPase_C_sf"/>
</dbReference>
<evidence type="ECO:0000256" key="1">
    <source>
        <dbReference type="ARBA" id="ARBA00000085"/>
    </source>
</evidence>
<dbReference type="Proteomes" id="UP001409585">
    <property type="component" value="Unassembled WGS sequence"/>
</dbReference>
<dbReference type="Gene3D" id="1.10.287.130">
    <property type="match status" value="1"/>
</dbReference>